<keyword evidence="1" id="KW-1133">Transmembrane helix</keyword>
<dbReference type="eggNOG" id="COG4244">
    <property type="taxonomic scope" value="Bacteria"/>
</dbReference>
<dbReference type="AlphaFoldDB" id="A0A0B0EG10"/>
<evidence type="ECO:0000313" key="4">
    <source>
        <dbReference type="Proteomes" id="UP000030652"/>
    </source>
</evidence>
<feature type="transmembrane region" description="Helical" evidence="1">
    <location>
        <begin position="106"/>
        <end position="123"/>
    </location>
</feature>
<accession>A0A0B0EG10</accession>
<dbReference type="Proteomes" id="UP000030652">
    <property type="component" value="Unassembled WGS sequence"/>
</dbReference>
<comment type="caution">
    <text evidence="3">The sequence shown here is derived from an EMBL/GenBank/DDBJ whole genome shotgun (WGS) entry which is preliminary data.</text>
</comment>
<feature type="transmembrane region" description="Helical" evidence="1">
    <location>
        <begin position="135"/>
        <end position="155"/>
    </location>
</feature>
<name>A0A0B0EG10_9BACT</name>
<feature type="transmembrane region" description="Helical" evidence="1">
    <location>
        <begin position="30"/>
        <end position="54"/>
    </location>
</feature>
<organism evidence="3 4">
    <name type="scientific">Candidatus Scalindua brodae</name>
    <dbReference type="NCBI Taxonomy" id="237368"/>
    <lineage>
        <taxon>Bacteria</taxon>
        <taxon>Pseudomonadati</taxon>
        <taxon>Planctomycetota</taxon>
        <taxon>Candidatus Brocadiia</taxon>
        <taxon>Candidatus Brocadiales</taxon>
        <taxon>Candidatus Scalinduaceae</taxon>
        <taxon>Candidatus Scalindua</taxon>
    </lineage>
</organism>
<dbReference type="Pfam" id="PF09990">
    <property type="entry name" value="DUF2231"/>
    <property type="match status" value="1"/>
</dbReference>
<keyword evidence="1" id="KW-0472">Membrane</keyword>
<protein>
    <recommendedName>
        <fullName evidence="2">DUF2231 domain-containing protein</fullName>
    </recommendedName>
</protein>
<dbReference type="InterPro" id="IPR019251">
    <property type="entry name" value="DUF2231_TM"/>
</dbReference>
<reference evidence="3 4" key="1">
    <citation type="submission" date="2014-10" db="EMBL/GenBank/DDBJ databases">
        <title>Draft genome of anammox bacterium scalindua brodae, obtained using differential coverage binning of sequence data from two enrichment reactors.</title>
        <authorList>
            <person name="Speth D.R."/>
            <person name="Russ L."/>
            <person name="Kartal B."/>
            <person name="Op den Camp H.J."/>
            <person name="Dutilh B.E."/>
            <person name="Jetten M.S."/>
        </authorList>
    </citation>
    <scope>NUCLEOTIDE SEQUENCE [LARGE SCALE GENOMIC DNA]</scope>
    <source>
        <strain evidence="3">RU1</strain>
    </source>
</reference>
<evidence type="ECO:0000256" key="1">
    <source>
        <dbReference type="SAM" id="Phobius"/>
    </source>
</evidence>
<dbReference type="EMBL" id="JRYO01000154">
    <property type="protein sequence ID" value="KHE92027.1"/>
    <property type="molecule type" value="Genomic_DNA"/>
</dbReference>
<keyword evidence="1" id="KW-0812">Transmembrane</keyword>
<evidence type="ECO:0000259" key="2">
    <source>
        <dbReference type="Pfam" id="PF09990"/>
    </source>
</evidence>
<proteinExistence type="predicted"/>
<gene>
    <name evidence="3" type="ORF">SCABRO_02198</name>
</gene>
<evidence type="ECO:0000313" key="3">
    <source>
        <dbReference type="EMBL" id="KHE92027.1"/>
    </source>
</evidence>
<sequence>MKLTMRTSLVEILKKIFPEKTKLKIKLFEIPFHAIAVHFPTALYPVAIIFLFLALIFDRDSFRNTYFYLMIIAAFFTPISHFTGILEWKNKYRGAKTHIFINKIRFSLILSAVGAICVIWYWFSPDMLNYTGIYNILFIILNISTIPLIIYLGHLGGKLVYGLPR</sequence>
<feature type="transmembrane region" description="Helical" evidence="1">
    <location>
        <begin position="66"/>
        <end position="86"/>
    </location>
</feature>
<feature type="domain" description="DUF2231" evidence="2">
    <location>
        <begin position="30"/>
        <end position="161"/>
    </location>
</feature>